<proteinExistence type="predicted"/>
<reference evidence="3" key="1">
    <citation type="journal article" date="1996" name="Microbiology">
        <title>A low-fibronectin-binding mutant of Staphylococcus aureus 879R4S has Tn918 inserted into its single fnb gene.</title>
        <authorList>
            <person name="Greene C."/>
            <person name="Vaudaux P.E."/>
            <person name="Francois P."/>
            <person name="Proctor R.A."/>
            <person name="McDevitt D."/>
            <person name="Foster T.J."/>
        </authorList>
    </citation>
    <scope>NUCLEOTIDE SEQUENCE</scope>
    <source>
        <strain evidence="3">879R4SSp</strain>
    </source>
</reference>
<dbReference type="InterPro" id="IPR005877">
    <property type="entry name" value="YSIRK_signal_dom"/>
</dbReference>
<evidence type="ECO:0000256" key="1">
    <source>
        <dbReference type="ARBA" id="ARBA00022729"/>
    </source>
</evidence>
<dbReference type="NCBIfam" id="TIGR01168">
    <property type="entry name" value="YSIRK_signal"/>
    <property type="match status" value="1"/>
</dbReference>
<keyword evidence="1" id="KW-0732">Signal</keyword>
<gene>
    <name evidence="3" type="primary">fnbA</name>
</gene>
<sequence>MKNNLRYGIRKHKLGAASVFLGTMIVVGMGQTKKLQHQTKRQLQ</sequence>
<accession>Q53681</accession>
<protein>
    <submittedName>
        <fullName evidence="3">Fibronectin-binding protein</fullName>
    </submittedName>
</protein>
<name>Q53681_STAAU</name>
<evidence type="ECO:0000259" key="2">
    <source>
        <dbReference type="Pfam" id="PF04650"/>
    </source>
</evidence>
<evidence type="ECO:0000313" key="3">
    <source>
        <dbReference type="EMBL" id="CAA65106.1"/>
    </source>
</evidence>
<dbReference type="AlphaFoldDB" id="Q53681"/>
<dbReference type="EMBL" id="X95848">
    <property type="protein sequence ID" value="CAA65106.1"/>
    <property type="molecule type" value="Genomic_DNA"/>
</dbReference>
<organism evidence="3">
    <name type="scientific">Staphylococcus aureus</name>
    <dbReference type="NCBI Taxonomy" id="1280"/>
    <lineage>
        <taxon>Bacteria</taxon>
        <taxon>Bacillati</taxon>
        <taxon>Bacillota</taxon>
        <taxon>Bacilli</taxon>
        <taxon>Bacillales</taxon>
        <taxon>Staphylococcaceae</taxon>
        <taxon>Staphylococcus</taxon>
    </lineage>
</organism>
<reference evidence="3" key="2">
    <citation type="submission" date="1996-02" db="EMBL/GenBank/DDBJ databases">
        <authorList>
            <person name="Foster T."/>
        </authorList>
    </citation>
    <scope>NUCLEOTIDE SEQUENCE</scope>
    <source>
        <strain evidence="3">879R4SSp</strain>
    </source>
</reference>
<dbReference type="Pfam" id="PF04650">
    <property type="entry name" value="YSIRK_signal"/>
    <property type="match status" value="1"/>
</dbReference>
<feature type="domain" description="YSIRK Gram-positive signal peptide" evidence="2">
    <location>
        <begin position="3"/>
        <end position="27"/>
    </location>
</feature>